<reference evidence="2 3" key="1">
    <citation type="journal article" date="2023" name="G3 (Bethesda)">
        <title>A chromosome-length genome assembly and annotation of blackberry (Rubus argutus, cv. 'Hillquist').</title>
        <authorList>
            <person name="Bruna T."/>
            <person name="Aryal R."/>
            <person name="Dudchenko O."/>
            <person name="Sargent D.J."/>
            <person name="Mead D."/>
            <person name="Buti M."/>
            <person name="Cavallini A."/>
            <person name="Hytonen T."/>
            <person name="Andres J."/>
            <person name="Pham M."/>
            <person name="Weisz D."/>
            <person name="Mascagni F."/>
            <person name="Usai G."/>
            <person name="Natali L."/>
            <person name="Bassil N."/>
            <person name="Fernandez G.E."/>
            <person name="Lomsadze A."/>
            <person name="Armour M."/>
            <person name="Olukolu B."/>
            <person name="Poorten T."/>
            <person name="Britton C."/>
            <person name="Davik J."/>
            <person name="Ashrafi H."/>
            <person name="Aiden E.L."/>
            <person name="Borodovsky M."/>
            <person name="Worthington M."/>
        </authorList>
    </citation>
    <scope>NUCLEOTIDE SEQUENCE [LARGE SCALE GENOMIC DNA]</scope>
    <source>
        <strain evidence="2">PI 553951</strain>
    </source>
</reference>
<feature type="region of interest" description="Disordered" evidence="1">
    <location>
        <begin position="65"/>
        <end position="87"/>
    </location>
</feature>
<dbReference type="Proteomes" id="UP001457282">
    <property type="component" value="Unassembled WGS sequence"/>
</dbReference>
<accession>A0AAW1X879</accession>
<comment type="caution">
    <text evidence="2">The sequence shown here is derived from an EMBL/GenBank/DDBJ whole genome shotgun (WGS) entry which is preliminary data.</text>
</comment>
<evidence type="ECO:0000313" key="2">
    <source>
        <dbReference type="EMBL" id="KAK9932336.1"/>
    </source>
</evidence>
<gene>
    <name evidence="2" type="ORF">M0R45_019578</name>
</gene>
<dbReference type="EMBL" id="JBEDUW010000004">
    <property type="protein sequence ID" value="KAK9932336.1"/>
    <property type="molecule type" value="Genomic_DNA"/>
</dbReference>
<evidence type="ECO:0000313" key="3">
    <source>
        <dbReference type="Proteomes" id="UP001457282"/>
    </source>
</evidence>
<name>A0AAW1X879_RUBAR</name>
<organism evidence="2 3">
    <name type="scientific">Rubus argutus</name>
    <name type="common">Southern blackberry</name>
    <dbReference type="NCBI Taxonomy" id="59490"/>
    <lineage>
        <taxon>Eukaryota</taxon>
        <taxon>Viridiplantae</taxon>
        <taxon>Streptophyta</taxon>
        <taxon>Embryophyta</taxon>
        <taxon>Tracheophyta</taxon>
        <taxon>Spermatophyta</taxon>
        <taxon>Magnoliopsida</taxon>
        <taxon>eudicotyledons</taxon>
        <taxon>Gunneridae</taxon>
        <taxon>Pentapetalae</taxon>
        <taxon>rosids</taxon>
        <taxon>fabids</taxon>
        <taxon>Rosales</taxon>
        <taxon>Rosaceae</taxon>
        <taxon>Rosoideae</taxon>
        <taxon>Rosoideae incertae sedis</taxon>
        <taxon>Rubus</taxon>
    </lineage>
</organism>
<feature type="compositionally biased region" description="Basic and acidic residues" evidence="1">
    <location>
        <begin position="73"/>
        <end position="87"/>
    </location>
</feature>
<evidence type="ECO:0000256" key="1">
    <source>
        <dbReference type="SAM" id="MobiDB-lite"/>
    </source>
</evidence>
<sequence length="87" mass="9582">MPSSCCCPSHRPHSPALAIATPLLPCRHLPPPLLTTAQLHNTALPSRDPLSAAICPCSHQHNARNTKFKRAHHGLEAKRKDKRTKEL</sequence>
<dbReference type="AlphaFoldDB" id="A0AAW1X879"/>
<keyword evidence="3" id="KW-1185">Reference proteome</keyword>
<proteinExistence type="predicted"/>
<protein>
    <submittedName>
        <fullName evidence="2">Uncharacterized protein</fullName>
    </submittedName>
</protein>